<organism evidence="1 2">
    <name type="scientific">Hyalomma asiaticum</name>
    <name type="common">Tick</name>
    <dbReference type="NCBI Taxonomy" id="266040"/>
    <lineage>
        <taxon>Eukaryota</taxon>
        <taxon>Metazoa</taxon>
        <taxon>Ecdysozoa</taxon>
        <taxon>Arthropoda</taxon>
        <taxon>Chelicerata</taxon>
        <taxon>Arachnida</taxon>
        <taxon>Acari</taxon>
        <taxon>Parasitiformes</taxon>
        <taxon>Ixodida</taxon>
        <taxon>Ixodoidea</taxon>
        <taxon>Ixodidae</taxon>
        <taxon>Hyalomminae</taxon>
        <taxon>Hyalomma</taxon>
    </lineage>
</organism>
<gene>
    <name evidence="1" type="ORF">HPB50_024998</name>
</gene>
<reference evidence="1" key="1">
    <citation type="submission" date="2020-05" db="EMBL/GenBank/DDBJ databases">
        <title>Large-scale comparative analyses of tick genomes elucidate their genetic diversity and vector capacities.</title>
        <authorList>
            <person name="Jia N."/>
            <person name="Wang J."/>
            <person name="Shi W."/>
            <person name="Du L."/>
            <person name="Sun Y."/>
            <person name="Zhan W."/>
            <person name="Jiang J."/>
            <person name="Wang Q."/>
            <person name="Zhang B."/>
            <person name="Ji P."/>
            <person name="Sakyi L.B."/>
            <person name="Cui X."/>
            <person name="Yuan T."/>
            <person name="Jiang B."/>
            <person name="Yang W."/>
            <person name="Lam T.T.-Y."/>
            <person name="Chang Q."/>
            <person name="Ding S."/>
            <person name="Wang X."/>
            <person name="Zhu J."/>
            <person name="Ruan X."/>
            <person name="Zhao L."/>
            <person name="Wei J."/>
            <person name="Que T."/>
            <person name="Du C."/>
            <person name="Cheng J."/>
            <person name="Dai P."/>
            <person name="Han X."/>
            <person name="Huang E."/>
            <person name="Gao Y."/>
            <person name="Liu J."/>
            <person name="Shao H."/>
            <person name="Ye R."/>
            <person name="Li L."/>
            <person name="Wei W."/>
            <person name="Wang X."/>
            <person name="Wang C."/>
            <person name="Yang T."/>
            <person name="Huo Q."/>
            <person name="Li W."/>
            <person name="Guo W."/>
            <person name="Chen H."/>
            <person name="Zhou L."/>
            <person name="Ni X."/>
            <person name="Tian J."/>
            <person name="Zhou Y."/>
            <person name="Sheng Y."/>
            <person name="Liu T."/>
            <person name="Pan Y."/>
            <person name="Xia L."/>
            <person name="Li J."/>
            <person name="Zhao F."/>
            <person name="Cao W."/>
        </authorList>
    </citation>
    <scope>NUCLEOTIDE SEQUENCE</scope>
    <source>
        <strain evidence="1">Hyas-2018</strain>
    </source>
</reference>
<dbReference type="Proteomes" id="UP000821845">
    <property type="component" value="Chromosome 2"/>
</dbReference>
<name>A0ACB7SZJ8_HYAAI</name>
<accession>A0ACB7SZJ8</accession>
<evidence type="ECO:0000313" key="1">
    <source>
        <dbReference type="EMBL" id="KAH6940118.1"/>
    </source>
</evidence>
<evidence type="ECO:0000313" key="2">
    <source>
        <dbReference type="Proteomes" id="UP000821845"/>
    </source>
</evidence>
<proteinExistence type="predicted"/>
<comment type="caution">
    <text evidence="1">The sequence shown here is derived from an EMBL/GenBank/DDBJ whole genome shotgun (WGS) entry which is preliminary data.</text>
</comment>
<dbReference type="EMBL" id="CM023482">
    <property type="protein sequence ID" value="KAH6940118.1"/>
    <property type="molecule type" value="Genomic_DNA"/>
</dbReference>
<sequence>MYLLITVVGLLASVRAFNLEPRLPLLKQGTKGSYFGYSVSEHQTVENGVTIESLQRADPINRADDEAAAALTVAPVPLQAPPNDGFGRLQRSAPL</sequence>
<keyword evidence="2" id="KW-1185">Reference proteome</keyword>
<protein>
    <submittedName>
        <fullName evidence="1">Uncharacterized protein</fullName>
    </submittedName>
</protein>